<dbReference type="OrthoDB" id="7784409at2"/>
<keyword evidence="4 5" id="KW-0472">Membrane</keyword>
<evidence type="ECO:0000313" key="8">
    <source>
        <dbReference type="Proteomes" id="UP000030907"/>
    </source>
</evidence>
<dbReference type="STRING" id="1515612.SKP52_10455"/>
<dbReference type="GO" id="GO:0005886">
    <property type="term" value="C:plasma membrane"/>
    <property type="evidence" value="ECO:0007669"/>
    <property type="project" value="InterPro"/>
</dbReference>
<dbReference type="Pfam" id="PF04357">
    <property type="entry name" value="TamB"/>
    <property type="match status" value="1"/>
</dbReference>
<evidence type="ECO:0000256" key="5">
    <source>
        <dbReference type="SAM" id="Phobius"/>
    </source>
</evidence>
<protein>
    <recommendedName>
        <fullName evidence="6">Translocation and assembly module TamB C-terminal domain-containing protein</fullName>
    </recommendedName>
</protein>
<dbReference type="HOGENOM" id="CLU_002202_0_0_5"/>
<organism evidence="7 8">
    <name type="scientific">Sphingopyxis fribergensis</name>
    <dbReference type="NCBI Taxonomy" id="1515612"/>
    <lineage>
        <taxon>Bacteria</taxon>
        <taxon>Pseudomonadati</taxon>
        <taxon>Pseudomonadota</taxon>
        <taxon>Alphaproteobacteria</taxon>
        <taxon>Sphingomonadales</taxon>
        <taxon>Sphingomonadaceae</taxon>
        <taxon>Sphingopyxis</taxon>
    </lineage>
</organism>
<dbReference type="EMBL" id="CP009122">
    <property type="protein sequence ID" value="AJA08996.1"/>
    <property type="molecule type" value="Genomic_DNA"/>
</dbReference>
<evidence type="ECO:0000256" key="1">
    <source>
        <dbReference type="ARBA" id="ARBA00004167"/>
    </source>
</evidence>
<keyword evidence="2 5" id="KW-0812">Transmembrane</keyword>
<keyword evidence="3 5" id="KW-1133">Transmembrane helix</keyword>
<dbReference type="GO" id="GO:0009306">
    <property type="term" value="P:protein secretion"/>
    <property type="evidence" value="ECO:0007669"/>
    <property type="project" value="InterPro"/>
</dbReference>
<gene>
    <name evidence="7" type="ORF">SKP52_10455</name>
</gene>
<dbReference type="Proteomes" id="UP000030907">
    <property type="component" value="Chromosome"/>
</dbReference>
<dbReference type="PANTHER" id="PTHR36985:SF1">
    <property type="entry name" value="TRANSLOCATION AND ASSEMBLY MODULE SUBUNIT TAMB"/>
    <property type="match status" value="1"/>
</dbReference>
<evidence type="ECO:0000256" key="3">
    <source>
        <dbReference type="ARBA" id="ARBA00022989"/>
    </source>
</evidence>
<feature type="transmembrane region" description="Helical" evidence="5">
    <location>
        <begin position="25"/>
        <end position="47"/>
    </location>
</feature>
<accession>A0A0A7PFV7</accession>
<feature type="domain" description="Translocation and assembly module TamB C-terminal" evidence="6">
    <location>
        <begin position="1060"/>
        <end position="1412"/>
    </location>
</feature>
<reference evidence="7 8" key="1">
    <citation type="journal article" date="2015" name="Int. J. Syst. Evol. Microbiol.">
        <title>Description of Sphingopyxis fribergensis sp. nov. - a soil bacterium with the ability to degrade styrene and phenylacetic acid.</title>
        <authorList>
            <person name="Oelschlagel M."/>
            <person name="Ruckert C."/>
            <person name="Kalinowski J."/>
            <person name="Schmidt G."/>
            <person name="Schlomann M."/>
            <person name="Tischler D."/>
        </authorList>
    </citation>
    <scope>NUCLEOTIDE SEQUENCE [LARGE SCALE GENOMIC DNA]</scope>
    <source>
        <strain evidence="7 8">Kp5.2</strain>
    </source>
</reference>
<evidence type="ECO:0000256" key="4">
    <source>
        <dbReference type="ARBA" id="ARBA00023136"/>
    </source>
</evidence>
<proteinExistence type="predicted"/>
<dbReference type="PANTHER" id="PTHR36985">
    <property type="entry name" value="TRANSLOCATION AND ASSEMBLY MODULE SUBUNIT TAMB"/>
    <property type="match status" value="1"/>
</dbReference>
<keyword evidence="8" id="KW-1185">Reference proteome</keyword>
<dbReference type="InterPro" id="IPR007452">
    <property type="entry name" value="TamB_C"/>
</dbReference>
<comment type="subcellular location">
    <subcellularLocation>
        <location evidence="1">Membrane</location>
        <topology evidence="1">Single-pass membrane protein</topology>
    </subcellularLocation>
</comment>
<name>A0A0A7PFV7_9SPHN</name>
<evidence type="ECO:0000256" key="2">
    <source>
        <dbReference type="ARBA" id="ARBA00022692"/>
    </source>
</evidence>
<sequence length="1412" mass="147999">MAEPDAFAAEDAAPVKASRAWPLTLLRWIGLSLLGLMLLFALFLVGLNSDAGRRFVVTQIEKYEFENGMKIGIGRLDGSLYGQMIIRNFTLSDPKGVFLASPEVRVDWRPIRYLANHVDVRSATAATMTMRKLPEFKVVPDTGEPLLPDLDIDVGLVRVDRFIVEPPVAGERQVARLNGKIAIADRRAQVTANAETIAGGGGRGDALKIVLDAVPEANRLSVNLDISAPEGGVLAAMGGFKETLTAKLNGRGDWKAWDGNLTANLGTAPLARVALTGRDGTFSAKGAAQASRLFADGPVAEILGTETAIDLTARLNERKAAIDGRLSSDAAQLGISGGIDLGASRYEGLQLAVNILRPGAIAPAIRANGLRATATLDGAFAQPTVEYQANANSLAFNDIIVEGLALAGKARVDADQIVIPVAGKATRIRGLDTVAGGTLVVVRLDGDLAYSNGRILSDNLRLRSPRIDAKAIIIADLTKGFYTGAIDGRINDYRIESVGIFDIDTDADLKTAPRGGFEIVGRVRARSTKLFNSGVRDFLGGNATASSDVRYGTDGMIRFANLRMSAPRLRITGGQGSYAPNGQIKLTARANSTDYGPVGVQLAGTISDPRAVVTAARPGLGIGLANLVAKINGAPNGYRLAATGDTDYGPLSADVVLLMATGPLTIDVERGDLSGIGFNGRLVKSDAGPFVGQLNASGQGLGGLVRLTAAGQYQAAAINVRANDVVLPGPAKLAVGSAVVDADITLYDTPHIVADIQIADTQIRDYDIAVGRVKVDYRGGSGKAQALVEGTSGVPFRIAANADLQPKLWRAAVQGRATGINFRTTTPARIIPGADGYELLPTNISLGRGSSARVAGRFGDGIMVQSRLERVNMAILNAVYPDMGLGGRATGSFDFEQANSDSFPRADARLTITDFTRTTAASVSQPVDVNFAGKLLADGGEARAVMRKRGSVIGRVQASLRPLGAGAGTWTERLMAAPLGGGIRYNGPADTLYSFFGPATQHVSGPVAVAADFSCSVADPCLQGVVRGKDMVYENQTYGTRLTKMVVNGRFTGNRLEIEQLTATAGEGTVQAKGYISLASADGYPMNISATLDNARLAKSENIAARATGNLTLEKVAGQTALLSGSLRLPETRYRIIREGAAQVPVLTGVRRKPPAGRQRISGDGLAAVGGSLFDLIRLDIALKAPDEIYVSGMGLESEWKADIVLRGTTQDPRVTGEIELVRGTLGFAGRSFELQEGRVTFPTGEAFDPAIRLLASDTIETVTVSISVTGRASNPQIAFSSVPGLPQDEIVSRILFGDSITTLSPLQAVQLASSLNTLSGTGGGLSPLGSLQSATGIDRLRVLGPDDTVGRGAALAAGQYITKDIYLEVITDARGYTATQLEISLTPALSLLSQAGGSGGSNLSVRYRKDY</sequence>
<dbReference type="KEGG" id="sphk:SKP52_10455"/>
<dbReference type="RefSeq" id="WP_039574566.1">
    <property type="nucleotide sequence ID" value="NZ_CP009122.1"/>
</dbReference>
<evidence type="ECO:0000313" key="7">
    <source>
        <dbReference type="EMBL" id="AJA08996.1"/>
    </source>
</evidence>
<evidence type="ECO:0000259" key="6">
    <source>
        <dbReference type="Pfam" id="PF04357"/>
    </source>
</evidence>